<evidence type="ECO:0000313" key="2">
    <source>
        <dbReference type="EnsemblMetazoa" id="ACOM022330-PA.1"/>
    </source>
</evidence>
<dbReference type="EnsemblMetazoa" id="ACOM022330-RA">
    <property type="protein sequence ID" value="ACOM022330-PA.1"/>
    <property type="gene ID" value="ACOM022330"/>
</dbReference>
<sequence>MGSLLALADEPTKQMQGEFIEWKPSEPGEWQFLFFEDQELKLSLDSEEEGQEAMPYSMKEPPYLLNDVLRCACCHQCQFQCYENDLLLTCQSHPRLICWMCEKAPATPPNTLQTTAVADFTDSDSLTDTSELIETDDNGEDSRLIEG</sequence>
<dbReference type="Proteomes" id="UP000075882">
    <property type="component" value="Unassembled WGS sequence"/>
</dbReference>
<organism evidence="2">
    <name type="scientific">Anopheles coluzzii</name>
    <name type="common">African malaria mosquito</name>
    <dbReference type="NCBI Taxonomy" id="1518534"/>
    <lineage>
        <taxon>Eukaryota</taxon>
        <taxon>Metazoa</taxon>
        <taxon>Ecdysozoa</taxon>
        <taxon>Arthropoda</taxon>
        <taxon>Hexapoda</taxon>
        <taxon>Insecta</taxon>
        <taxon>Pterygota</taxon>
        <taxon>Neoptera</taxon>
        <taxon>Endopterygota</taxon>
        <taxon>Diptera</taxon>
        <taxon>Nematocera</taxon>
        <taxon>Culicoidea</taxon>
        <taxon>Culicidae</taxon>
        <taxon>Anophelinae</taxon>
        <taxon>Anopheles</taxon>
    </lineage>
</organism>
<dbReference type="AlphaFoldDB" id="A0A8W7NXN6"/>
<accession>A0A8W7NXN6</accession>
<proteinExistence type="predicted"/>
<feature type="region of interest" description="Disordered" evidence="1">
    <location>
        <begin position="123"/>
        <end position="147"/>
    </location>
</feature>
<protein>
    <submittedName>
        <fullName evidence="2">Uncharacterized protein</fullName>
    </submittedName>
</protein>
<dbReference type="VEuPathDB" id="VectorBase:ACON2_031451"/>
<name>A0A8W7NXN6_ANOCL</name>
<reference evidence="2" key="1">
    <citation type="submission" date="2022-08" db="UniProtKB">
        <authorList>
            <consortium name="EnsemblMetazoa"/>
        </authorList>
    </citation>
    <scope>IDENTIFICATION</scope>
</reference>
<evidence type="ECO:0000256" key="1">
    <source>
        <dbReference type="SAM" id="MobiDB-lite"/>
    </source>
</evidence>